<evidence type="ECO:0000256" key="1">
    <source>
        <dbReference type="SAM" id="Phobius"/>
    </source>
</evidence>
<gene>
    <name evidence="2" type="ORF">O3V59_22540</name>
</gene>
<dbReference type="AlphaFoldDB" id="A0A9X3TVS5"/>
<sequence length="100" mass="11150">MDKIMSKIIAIYAIIWLTVLAIIIATQEEITLYYASIGTFVIGLIVLIGLFALKKILHIRSADNKKQEVLWGIIFALLFVALILFVVVIKSIFVCKIALG</sequence>
<evidence type="ECO:0000313" key="2">
    <source>
        <dbReference type="EMBL" id="MDA5111113.1"/>
    </source>
</evidence>
<feature type="transmembrane region" description="Helical" evidence="1">
    <location>
        <begin position="69"/>
        <end position="93"/>
    </location>
</feature>
<proteinExistence type="predicted"/>
<organism evidence="2 3">
    <name type="scientific">Brevibacillus thermoruber</name>
    <dbReference type="NCBI Taxonomy" id="33942"/>
    <lineage>
        <taxon>Bacteria</taxon>
        <taxon>Bacillati</taxon>
        <taxon>Bacillota</taxon>
        <taxon>Bacilli</taxon>
        <taxon>Bacillales</taxon>
        <taxon>Paenibacillaceae</taxon>
        <taxon>Brevibacillus</taxon>
    </lineage>
</organism>
<feature type="transmembrane region" description="Helical" evidence="1">
    <location>
        <begin position="9"/>
        <end position="26"/>
    </location>
</feature>
<feature type="transmembrane region" description="Helical" evidence="1">
    <location>
        <begin position="32"/>
        <end position="57"/>
    </location>
</feature>
<dbReference type="EMBL" id="JAPYYP010000078">
    <property type="protein sequence ID" value="MDA5111113.1"/>
    <property type="molecule type" value="Genomic_DNA"/>
</dbReference>
<keyword evidence="1" id="KW-1133">Transmembrane helix</keyword>
<comment type="caution">
    <text evidence="2">The sequence shown here is derived from an EMBL/GenBank/DDBJ whole genome shotgun (WGS) entry which is preliminary data.</text>
</comment>
<keyword evidence="3" id="KW-1185">Reference proteome</keyword>
<evidence type="ECO:0000313" key="3">
    <source>
        <dbReference type="Proteomes" id="UP001151071"/>
    </source>
</evidence>
<name>A0A9X3TVS5_9BACL</name>
<reference evidence="2" key="1">
    <citation type="submission" date="2022-12" db="EMBL/GenBank/DDBJ databases">
        <title>Draft genome sequence of the thermophilic strain Brevibacillus thermoruber HT42, isolated from Los Humeros, Puebla, Mexico, with biotechnological potential.</title>
        <authorList>
            <person name="Lara Sanchez J."/>
            <person name="Solis Palacios R."/>
            <person name="Bustos Baena A.S."/>
            <person name="Ruz Baez A.E."/>
            <person name="Espinosa Luna G."/>
            <person name="Oliart Ros R.M."/>
        </authorList>
    </citation>
    <scope>NUCLEOTIDE SEQUENCE</scope>
    <source>
        <strain evidence="2">HT42</strain>
    </source>
</reference>
<dbReference type="RefSeq" id="WP_271141128.1">
    <property type="nucleotide sequence ID" value="NZ_JAPYYP010000078.1"/>
</dbReference>
<protein>
    <submittedName>
        <fullName evidence="2">Uncharacterized protein</fullName>
    </submittedName>
</protein>
<keyword evidence="1" id="KW-0472">Membrane</keyword>
<dbReference type="Proteomes" id="UP001151071">
    <property type="component" value="Unassembled WGS sequence"/>
</dbReference>
<keyword evidence="1" id="KW-0812">Transmembrane</keyword>
<accession>A0A9X3TVS5</accession>